<dbReference type="SUPFAM" id="SSF56300">
    <property type="entry name" value="Metallo-dependent phosphatases"/>
    <property type="match status" value="1"/>
</dbReference>
<evidence type="ECO:0000256" key="1">
    <source>
        <dbReference type="ARBA" id="ARBA00005662"/>
    </source>
</evidence>
<name>Q82SN6_NITEU</name>
<dbReference type="GeneID" id="87105407"/>
<comment type="similarity">
    <text evidence="1">Belongs to the CapA family.</text>
</comment>
<evidence type="ECO:0000313" key="3">
    <source>
        <dbReference type="EMBL" id="CAD86183.1"/>
    </source>
</evidence>
<accession>Q82SN6</accession>
<dbReference type="Pfam" id="PF09587">
    <property type="entry name" value="PGA_cap"/>
    <property type="match status" value="1"/>
</dbReference>
<evidence type="ECO:0000313" key="4">
    <source>
        <dbReference type="Proteomes" id="UP000001416"/>
    </source>
</evidence>
<dbReference type="eggNOG" id="COG2843">
    <property type="taxonomic scope" value="Bacteria"/>
</dbReference>
<organism evidence="3 4">
    <name type="scientific">Nitrosomonas europaea (strain ATCC 19718 / CIP 103999 / KCTC 2705 / NBRC 14298)</name>
    <dbReference type="NCBI Taxonomy" id="228410"/>
    <lineage>
        <taxon>Bacteria</taxon>
        <taxon>Pseudomonadati</taxon>
        <taxon>Pseudomonadota</taxon>
        <taxon>Betaproteobacteria</taxon>
        <taxon>Nitrosomonadales</taxon>
        <taxon>Nitrosomonadaceae</taxon>
        <taxon>Nitrosomonas</taxon>
    </lineage>
</organism>
<dbReference type="OrthoDB" id="5405713at2"/>
<reference evidence="3 4" key="1">
    <citation type="journal article" date="2003" name="J. Bacteriol.">
        <title>Complete genome sequence of the ammonia-oxidizing bacterium and obligate chemolithoautotroph Nitrosomonas europaea.</title>
        <authorList>
            <person name="Chain P."/>
            <person name="Lamerdin J."/>
            <person name="Larimer F."/>
            <person name="Regala W."/>
            <person name="Land M."/>
            <person name="Hauser L."/>
            <person name="Hooper A."/>
            <person name="Klotz M."/>
            <person name="Norton J."/>
            <person name="Sayavedra-Soto L."/>
            <person name="Arciero D."/>
            <person name="Hommes N."/>
            <person name="Whittaker M."/>
            <person name="Arp D."/>
        </authorList>
    </citation>
    <scope>NUCLEOTIDE SEQUENCE [LARGE SCALE GENOMIC DNA]</scope>
    <source>
        <strain evidence="4">ATCC 19718 / CIP 103999 / KCTC 2705 / NBRC 14298</strain>
    </source>
</reference>
<sequence>MISLIFCGDYAPCRRFEAIVLERGSAILGNAAIEIKTADFSFVNLECPLTDHQVAINKSGPALRAGPQCASGIADFTVAGLANNHSLDYGVQGLIDTITACRSVGVSTVGAGINLAEAQKIHISKVKGKKLAVIAVAEHEFNQSENNGPGSAPLDPVDNYYQIREAQAKADIVIVTIHGGNEHFHYPRPGLRKLCKHYIDLGVNAVICHHPHVPGAYEIYNGRPIVYSLGNFVFDTLSMVHEWDVGYMAKLKFNEVDCTFEAIEIIPYRQSITVEGVELLRGDERDKAVSKIEALRNAVQENEVWLNEWNSFVKQRTHNYLLRQFFPFIFPGAGRLARNIPIIKLFFNRKNSLAKLNLIRCQSHREVLISVIQAESPRREL</sequence>
<dbReference type="InterPro" id="IPR019079">
    <property type="entry name" value="Capsule_synth_CapA"/>
</dbReference>
<proteinExistence type="inferred from homology"/>
<dbReference type="InterPro" id="IPR029052">
    <property type="entry name" value="Metallo-depent_PP-like"/>
</dbReference>
<dbReference type="AlphaFoldDB" id="Q82SN6"/>
<dbReference type="PhylomeDB" id="Q82SN6"/>
<feature type="domain" description="Capsule synthesis protein CapA" evidence="2">
    <location>
        <begin position="3"/>
        <end position="236"/>
    </location>
</feature>
<dbReference type="RefSeq" id="WP_011112762.1">
    <property type="nucleotide sequence ID" value="NC_004757.1"/>
</dbReference>
<dbReference type="Gene3D" id="3.60.21.10">
    <property type="match status" value="1"/>
</dbReference>
<dbReference type="PANTHER" id="PTHR33393:SF11">
    <property type="entry name" value="POLYGLUTAMINE SYNTHESIS ACCESSORY PROTEIN RV0574C-RELATED"/>
    <property type="match status" value="1"/>
</dbReference>
<protein>
    <submittedName>
        <fullName evidence="3">Possible poly-gamma-glutamate synthesis protein [UI:99417512]</fullName>
    </submittedName>
</protein>
<gene>
    <name evidence="3" type="primary">pgsA,ywtB</name>
    <name evidence="3" type="ordered locus">NE2271</name>
</gene>
<dbReference type="SMART" id="SM00854">
    <property type="entry name" value="PGA_cap"/>
    <property type="match status" value="1"/>
</dbReference>
<keyword evidence="4" id="KW-1185">Reference proteome</keyword>
<dbReference type="InterPro" id="IPR052169">
    <property type="entry name" value="CW_Biosynth-Accessory"/>
</dbReference>
<dbReference type="CDD" id="cd07381">
    <property type="entry name" value="MPP_CapA"/>
    <property type="match status" value="1"/>
</dbReference>
<dbReference type="EMBL" id="AL954747">
    <property type="protein sequence ID" value="CAD86183.1"/>
    <property type="molecule type" value="Genomic_DNA"/>
</dbReference>
<dbReference type="Proteomes" id="UP000001416">
    <property type="component" value="Chromosome"/>
</dbReference>
<dbReference type="HOGENOM" id="CLU_038823_2_1_4"/>
<evidence type="ECO:0000259" key="2">
    <source>
        <dbReference type="SMART" id="SM00854"/>
    </source>
</evidence>
<dbReference type="PANTHER" id="PTHR33393">
    <property type="entry name" value="POLYGLUTAMINE SYNTHESIS ACCESSORY PROTEIN RV0574C-RELATED"/>
    <property type="match status" value="1"/>
</dbReference>
<dbReference type="KEGG" id="neu:NE2271"/>
<dbReference type="STRING" id="228410.NE2271"/>